<protein>
    <submittedName>
        <fullName evidence="17">Possible heme receptor</fullName>
    </submittedName>
</protein>
<evidence type="ECO:0000259" key="16">
    <source>
        <dbReference type="SMART" id="SM00965"/>
    </source>
</evidence>
<keyword evidence="3 13" id="KW-0813">Transport</keyword>
<dbReference type="Gene3D" id="2.40.170.20">
    <property type="entry name" value="TonB-dependent receptor, beta-barrel domain"/>
    <property type="match status" value="1"/>
</dbReference>
<feature type="chain" id="PRO_5004278230" evidence="15">
    <location>
        <begin position="33"/>
        <end position="1191"/>
    </location>
</feature>
<dbReference type="Gene3D" id="2.170.130.10">
    <property type="entry name" value="TonB-dependent receptor, plug domain"/>
    <property type="match status" value="1"/>
</dbReference>
<sequence length="1191" mass="127509">MGAFGMSLDTKCVCSNGRLAVLLMAATFLSTAATVEQSYAQAPQPSRAGASSRELDIQAQPLGSALIAFSRQSRLQIFVDQALVAGKSAPAVRGALTPSAALDRLLAGSGLSYRFKRGGTVTIVGPVSASMNQMPASDGSLMLDTIDISGGRGTPAEVPYRTPAPVTQITQESIERFRGSSPADIFRGTPGVMSGEARNGGGSIDVNIRGMQGMGRVAVTVDGAENGLTVYQGYQGISNRTYVDPDLLAGVDITKGADVSSRGIAGTVAMRTVGADDVVKAGEKWGVLVKSSFGTNTANPRPGDLGGYTWPRPYVSDPQPYPVPTAQASGLDRPGLFTPTSGSFSTVAAIKEANYDLLWGYAYRKQGNYFAGKNGPGAGVLDTGPQPLCYSSGFCYYPPSPISYAHVYQNTGLTSYRAGEQVLNTQLETESYLAKGAVRSDDGQSLQIGYNGYRSRAGDVIASLFSSVQSQATQQLQEDVTKVDTGTVRYRWKPEDNGLVDLKGNMWMTNLTLLTPPRTSIATNVKPEDFGLPYNYLPGNQTTMGGGDLSNRSRLSLERFGSLDVEYGASYLQEATRPTPFTNELNAGIPSREGARQEVAGFGKVAYKPVDWLTLNGGLRYSHYWSQDRSTITNASQVNPQPSRDTGGYSPSAGIVVEPIKDAQFYVNYSSALRMPTLFESVAGYSLIPNAGLLPERSNNWEAGVNLFREGVFAPADKAMMKFGYFNWNVSNYVARMSKSFVDPTYGYTYSALQVVNIDRARFEGLEWSGRYQSGGFTAEVAANYYLNVEYCPTAANCANSTLSGDYSANQVPPKYSANITLSQKLLDDDLTVGGRASYVGPRSIGYGAVQYGAAAIIAPIIWQPYWLVDVFAEYKLTKDITLRATVENLTDQYYVDPLSLVQQPGPGRTFRLGMSGKFGGSETVTPGSLTRLFAPSAAVANWSGFHAGVNTAYNSAKFGGAMTALDGSADGHAANEAPNQQVGALSFGLHAGYDYQFASRFIVGIEADVAKTDIGASQVTFASEGVACNCANNLARMRQLEAVQQSEIKWLSTVRGRLGYAVNDRLMLFASGGVAFMRQDESRTQYRAVNSGNFSWPTTTVAAFTEDSSRTRVGYVIGGGGEFAVGGAWSIKAEYLLARFTGEDFTFADARAGVLPGNFVTPATYATSSGRKLSSNVDIPMVRVGFNYRF</sequence>
<dbReference type="HOGENOM" id="CLU_008287_19_1_5"/>
<dbReference type="GO" id="GO:0015344">
    <property type="term" value="F:siderophore uptake transmembrane transporter activity"/>
    <property type="evidence" value="ECO:0007669"/>
    <property type="project" value="TreeGrafter"/>
</dbReference>
<dbReference type="SUPFAM" id="SSF56935">
    <property type="entry name" value="Porins"/>
    <property type="match status" value="1"/>
</dbReference>
<evidence type="ECO:0000256" key="5">
    <source>
        <dbReference type="ARBA" id="ARBA00022496"/>
    </source>
</evidence>
<keyword evidence="12 13" id="KW-0998">Cell outer membrane</keyword>
<reference evidence="17" key="1">
    <citation type="journal article" date="2004" name="Nat. Biotechnol.">
        <title>Complete genome sequence of the metabolically versatile photosynthetic bacterium Rhodopseudomonas palustris.</title>
        <authorList>
            <person name="Larimer F.W."/>
            <person name="Chain P."/>
            <person name="Hauser L."/>
            <person name="Lamerdin J."/>
            <person name="Malfatti S."/>
            <person name="Do L."/>
            <person name="Land M.L."/>
            <person name="Pelletier D.A."/>
            <person name="Beatty J.T."/>
            <person name="Lang A.S."/>
            <person name="Tabita F.R."/>
            <person name="Gibson J.L."/>
            <person name="Hanson T.E."/>
            <person name="Bobst C."/>
            <person name="Torres J.L."/>
            <person name="Peres C."/>
            <person name="Harrison F.H."/>
            <person name="Gibson J."/>
            <person name="Harwood C.S."/>
        </authorList>
    </citation>
    <scope>NUCLEOTIDE SEQUENCE [LARGE SCALE GENOMIC DNA]</scope>
    <source>
        <strain evidence="17">CGA009</strain>
    </source>
</reference>
<dbReference type="InterPro" id="IPR000531">
    <property type="entry name" value="Beta-barrel_TonB"/>
</dbReference>
<accession>Q6N4Q7</accession>
<dbReference type="GO" id="GO:0009279">
    <property type="term" value="C:cell outer membrane"/>
    <property type="evidence" value="ECO:0007669"/>
    <property type="project" value="UniProtKB-SubCell"/>
</dbReference>
<evidence type="ECO:0000256" key="10">
    <source>
        <dbReference type="ARBA" id="ARBA00023136"/>
    </source>
</evidence>
<dbReference type="PANTHER" id="PTHR30069">
    <property type="entry name" value="TONB-DEPENDENT OUTER MEMBRANE RECEPTOR"/>
    <property type="match status" value="1"/>
</dbReference>
<dbReference type="InterPro" id="IPR037066">
    <property type="entry name" value="Plug_dom_sf"/>
</dbReference>
<evidence type="ECO:0000256" key="11">
    <source>
        <dbReference type="ARBA" id="ARBA00023170"/>
    </source>
</evidence>
<dbReference type="eggNOG" id="COG3637">
    <property type="taxonomic scope" value="Bacteria"/>
</dbReference>
<dbReference type="Pfam" id="PF07660">
    <property type="entry name" value="STN"/>
    <property type="match status" value="1"/>
</dbReference>
<dbReference type="PANTHER" id="PTHR30069:SF41">
    <property type="entry name" value="HEME_HEMOPEXIN UTILIZATION PROTEIN C"/>
    <property type="match status" value="1"/>
</dbReference>
<dbReference type="InterPro" id="IPR012910">
    <property type="entry name" value="Plug_dom"/>
</dbReference>
<name>Q6N4Q7_RHOPA</name>
<evidence type="ECO:0000256" key="9">
    <source>
        <dbReference type="ARBA" id="ARBA00023077"/>
    </source>
</evidence>
<evidence type="ECO:0000256" key="4">
    <source>
        <dbReference type="ARBA" id="ARBA00022452"/>
    </source>
</evidence>
<dbReference type="Pfam" id="PF13505">
    <property type="entry name" value="OMP_b-brl"/>
    <property type="match status" value="1"/>
</dbReference>
<evidence type="ECO:0000256" key="6">
    <source>
        <dbReference type="ARBA" id="ARBA00022692"/>
    </source>
</evidence>
<dbReference type="InterPro" id="IPR011250">
    <property type="entry name" value="OMP/PagP_B-barrel"/>
</dbReference>
<dbReference type="STRING" id="258594.RPA3280"/>
<evidence type="ECO:0000256" key="15">
    <source>
        <dbReference type="SAM" id="SignalP"/>
    </source>
</evidence>
<evidence type="ECO:0000256" key="7">
    <source>
        <dbReference type="ARBA" id="ARBA00022729"/>
    </source>
</evidence>
<dbReference type="SUPFAM" id="SSF56925">
    <property type="entry name" value="OMPA-like"/>
    <property type="match status" value="1"/>
</dbReference>
<dbReference type="eggNOG" id="COG1629">
    <property type="taxonomic scope" value="Bacteria"/>
</dbReference>
<feature type="signal peptide" evidence="15">
    <location>
        <begin position="1"/>
        <end position="32"/>
    </location>
</feature>
<evidence type="ECO:0000256" key="13">
    <source>
        <dbReference type="PROSITE-ProRule" id="PRU01360"/>
    </source>
</evidence>
<dbReference type="EMBL" id="BX572603">
    <property type="protein sequence ID" value="CAE28721.1"/>
    <property type="molecule type" value="Genomic_DNA"/>
</dbReference>
<keyword evidence="10 13" id="KW-0472">Membrane</keyword>
<dbReference type="InterPro" id="IPR027385">
    <property type="entry name" value="Beta-barrel_OMP"/>
</dbReference>
<evidence type="ECO:0000256" key="3">
    <source>
        <dbReference type="ARBA" id="ARBA00022448"/>
    </source>
</evidence>
<proteinExistence type="inferred from homology"/>
<dbReference type="Gene3D" id="2.40.160.20">
    <property type="match status" value="1"/>
</dbReference>
<keyword evidence="5" id="KW-0406">Ion transport</keyword>
<dbReference type="AlphaFoldDB" id="Q6N4Q7"/>
<dbReference type="Pfam" id="PF00593">
    <property type="entry name" value="TonB_dep_Rec_b-barrel"/>
    <property type="match status" value="1"/>
</dbReference>
<keyword evidence="9 14" id="KW-0798">TonB box</keyword>
<dbReference type="eggNOG" id="COG4771">
    <property type="taxonomic scope" value="Bacteria"/>
</dbReference>
<evidence type="ECO:0000256" key="1">
    <source>
        <dbReference type="ARBA" id="ARBA00004571"/>
    </source>
</evidence>
<keyword evidence="7 15" id="KW-0732">Signal</keyword>
<keyword evidence="6 13" id="KW-0812">Transmembrane</keyword>
<keyword evidence="8" id="KW-0408">Iron</keyword>
<dbReference type="InterPro" id="IPR036942">
    <property type="entry name" value="Beta-barrel_TonB_sf"/>
</dbReference>
<comment type="subcellular location">
    <subcellularLocation>
        <location evidence="1 13">Cell outer membrane</location>
        <topology evidence="1 13">Multi-pass membrane protein</topology>
    </subcellularLocation>
</comment>
<dbReference type="Pfam" id="PF07715">
    <property type="entry name" value="Plug"/>
    <property type="match status" value="1"/>
</dbReference>
<feature type="domain" description="Secretin/TonB short N-terminal" evidence="16">
    <location>
        <begin position="75"/>
        <end position="126"/>
    </location>
</feature>
<dbReference type="PROSITE" id="PS52016">
    <property type="entry name" value="TONB_DEPENDENT_REC_3"/>
    <property type="match status" value="1"/>
</dbReference>
<dbReference type="PhylomeDB" id="Q6N4Q7"/>
<dbReference type="SMART" id="SM00965">
    <property type="entry name" value="STN"/>
    <property type="match status" value="1"/>
</dbReference>
<evidence type="ECO:0000313" key="17">
    <source>
        <dbReference type="EMBL" id="CAE28721.1"/>
    </source>
</evidence>
<keyword evidence="5" id="KW-0410">Iron transport</keyword>
<keyword evidence="11 17" id="KW-0675">Receptor</keyword>
<dbReference type="InterPro" id="IPR011662">
    <property type="entry name" value="Secretin/TonB_short_N"/>
</dbReference>
<dbReference type="GO" id="GO:0044718">
    <property type="term" value="P:siderophore transmembrane transport"/>
    <property type="evidence" value="ECO:0007669"/>
    <property type="project" value="TreeGrafter"/>
</dbReference>
<dbReference type="InterPro" id="IPR039426">
    <property type="entry name" value="TonB-dep_rcpt-like"/>
</dbReference>
<comment type="similarity">
    <text evidence="2 13 14">Belongs to the TonB-dependent receptor family.</text>
</comment>
<evidence type="ECO:0000256" key="8">
    <source>
        <dbReference type="ARBA" id="ARBA00023004"/>
    </source>
</evidence>
<organism evidence="17">
    <name type="scientific">Rhodopseudomonas palustris (strain ATCC BAA-98 / CGA009)</name>
    <dbReference type="NCBI Taxonomy" id="258594"/>
    <lineage>
        <taxon>Bacteria</taxon>
        <taxon>Pseudomonadati</taxon>
        <taxon>Pseudomonadota</taxon>
        <taxon>Alphaproteobacteria</taxon>
        <taxon>Hyphomicrobiales</taxon>
        <taxon>Nitrobacteraceae</taxon>
        <taxon>Rhodopseudomonas</taxon>
    </lineage>
</organism>
<evidence type="ECO:0000256" key="14">
    <source>
        <dbReference type="RuleBase" id="RU003357"/>
    </source>
</evidence>
<evidence type="ECO:0000256" key="2">
    <source>
        <dbReference type="ARBA" id="ARBA00009810"/>
    </source>
</evidence>
<evidence type="ECO:0000256" key="12">
    <source>
        <dbReference type="ARBA" id="ARBA00023237"/>
    </source>
</evidence>
<dbReference type="Gene3D" id="3.55.50.30">
    <property type="match status" value="1"/>
</dbReference>
<keyword evidence="4 13" id="KW-1134">Transmembrane beta strand</keyword>
<gene>
    <name evidence="17" type="primary">hasR</name>
    <name evidence="17" type="ordered locus">RPA3280</name>
</gene>